<gene>
    <name evidence="2" type="ORF">B2J93_4691</name>
</gene>
<feature type="region of interest" description="Disordered" evidence="1">
    <location>
        <begin position="387"/>
        <end position="410"/>
    </location>
</feature>
<evidence type="ECO:0000313" key="2">
    <source>
        <dbReference type="EMBL" id="OWP01841.1"/>
    </source>
</evidence>
<sequence>MKTDLAKTDAGRRHQAGMENSKQLKPRLPILRPKVLASSLNATPRPRNSPRIDKINELIQQMPPMPQLPTLRKNKYKSILRPCKRASAGENMGGKLFREIHSRVYDQRLSDQHLPSFPKYAQSDYTGPRYKDGVLNNRDKYFSRIGQINEMIGEKPATYYKYAWESRQYRSIIALLAKGAESKSVSSNFMDVDKGLEYAERQLWNEHAYGRPFPKSSFNTNSLQPPKAHATASADAKSSPRGSPTTEIPDKSRRVFIAWETALGPLSRYQSRHCKIVQLLSKQPRNIQSRDTVSNWHRANNRPAKKWKNGEDVQDELEKLETEFGKTVAGSEAFPEASACKQPPRSKYPDVDSTFPAHPNTNIPQYPAIDDSMECSEWYRLETASSCDSSGGGAEFDLEDSSSSSSYGDVNSRDFNSDIRSQVSLDDNLSQASAVSDTLSLGLASNASSTEVQDTIADATKKWLLQEIVPEIGDRVELASQEIRQCDLADAITSAKAGHVVVKEERETDTAAAIAELCTRTARPSNLTGSKTKSATYLRAERVVKTEDFIAIKDAPGGRTKKGRTKLSLKEFMTVADFVPARRVSIPKSISPAAQPKAGGPRVKAAITLSKPQVGNIQESQRSVDMWNAEDVPALASPRANHLGAVRSWESQLPATDTGSPRLSQPVQSLGDYASIEAAPRSSDSFQALGVPSGVEICPKTLQAGSDSFHGWSRESGQTSPIVLSKGFNEDGNEEDKYCNCWKSVRPAAWSPTKTPHSAVKILKPDFRPVKSRSPDLAGPQHIASLSRNSLMTGKPSVSSSSARLGDWLTRSSAQPSIKTTPRRQGKPRILSQTCQGQSKTPSPLAYKPLSSEFQPAAGIAAWKTLPDRLALEDKVAARVADLRVRDPNATTPTIKETYKKVVISADTFARTMVEQSVALLDESFDGVEFGQSREARITMILRGSGGSMVLGALGALLTTQCWPY</sequence>
<feature type="compositionally biased region" description="Polar residues" evidence="1">
    <location>
        <begin position="784"/>
        <end position="803"/>
    </location>
</feature>
<evidence type="ECO:0000313" key="3">
    <source>
        <dbReference type="Proteomes" id="UP000242519"/>
    </source>
</evidence>
<name>A0A218Z197_9HELO</name>
<keyword evidence="3" id="KW-1185">Reference proteome</keyword>
<feature type="compositionally biased region" description="Polar residues" evidence="1">
    <location>
        <begin position="810"/>
        <end position="820"/>
    </location>
</feature>
<feature type="region of interest" description="Disordered" evidence="1">
    <location>
        <begin position="1"/>
        <end position="22"/>
    </location>
</feature>
<dbReference type="Proteomes" id="UP000242519">
    <property type="component" value="Unassembled WGS sequence"/>
</dbReference>
<evidence type="ECO:0000256" key="1">
    <source>
        <dbReference type="SAM" id="MobiDB-lite"/>
    </source>
</evidence>
<dbReference type="AlphaFoldDB" id="A0A218Z197"/>
<proteinExistence type="predicted"/>
<feature type="region of interest" description="Disordered" evidence="1">
    <location>
        <begin position="215"/>
        <end position="249"/>
    </location>
</feature>
<reference evidence="2 3" key="1">
    <citation type="submission" date="2017-04" db="EMBL/GenBank/DDBJ databases">
        <title>Draft genome sequence of Marssonina coronaria NL1: causal agent of apple blotch.</title>
        <authorList>
            <person name="Cheng Q."/>
        </authorList>
    </citation>
    <scope>NUCLEOTIDE SEQUENCE [LARGE SCALE GENOMIC DNA]</scope>
    <source>
        <strain evidence="2 3">NL1</strain>
    </source>
</reference>
<comment type="caution">
    <text evidence="2">The sequence shown here is derived from an EMBL/GenBank/DDBJ whole genome shotgun (WGS) entry which is preliminary data.</text>
</comment>
<feature type="region of interest" description="Disordered" evidence="1">
    <location>
        <begin position="334"/>
        <end position="367"/>
    </location>
</feature>
<feature type="compositionally biased region" description="Basic and acidic residues" evidence="1">
    <location>
        <begin position="1"/>
        <end position="12"/>
    </location>
</feature>
<organism evidence="2 3">
    <name type="scientific">Diplocarpon coronariae</name>
    <dbReference type="NCBI Taxonomy" id="2795749"/>
    <lineage>
        <taxon>Eukaryota</taxon>
        <taxon>Fungi</taxon>
        <taxon>Dikarya</taxon>
        <taxon>Ascomycota</taxon>
        <taxon>Pezizomycotina</taxon>
        <taxon>Leotiomycetes</taxon>
        <taxon>Helotiales</taxon>
        <taxon>Drepanopezizaceae</taxon>
        <taxon>Diplocarpon</taxon>
    </lineage>
</organism>
<feature type="compositionally biased region" description="Polar residues" evidence="1">
    <location>
        <begin position="831"/>
        <end position="842"/>
    </location>
</feature>
<dbReference type="EMBL" id="MZNU01000257">
    <property type="protein sequence ID" value="OWP01841.1"/>
    <property type="molecule type" value="Genomic_DNA"/>
</dbReference>
<dbReference type="InParanoid" id="A0A218Z197"/>
<feature type="region of interest" description="Disordered" evidence="1">
    <location>
        <begin position="772"/>
        <end position="843"/>
    </location>
</feature>
<accession>A0A218Z197</accession>
<protein>
    <submittedName>
        <fullName evidence="2">Uncharacterized protein</fullName>
    </submittedName>
</protein>